<feature type="transmembrane region" description="Helical" evidence="8">
    <location>
        <begin position="128"/>
        <end position="155"/>
    </location>
</feature>
<keyword evidence="5 8" id="KW-0472">Membrane</keyword>
<dbReference type="GO" id="GO:0035725">
    <property type="term" value="P:sodium ion transmembrane transport"/>
    <property type="evidence" value="ECO:0007669"/>
    <property type="project" value="TreeGrafter"/>
</dbReference>
<evidence type="ECO:0000256" key="2">
    <source>
        <dbReference type="ARBA" id="ARBA00022448"/>
    </source>
</evidence>
<feature type="transmembrane region" description="Helical" evidence="8">
    <location>
        <begin position="214"/>
        <end position="233"/>
    </location>
</feature>
<dbReference type="OrthoDB" id="6581954at2759"/>
<keyword evidence="4 8" id="KW-1133">Transmembrane helix</keyword>
<evidence type="ECO:0000256" key="7">
    <source>
        <dbReference type="RuleBase" id="RU003732"/>
    </source>
</evidence>
<dbReference type="GO" id="GO:0005886">
    <property type="term" value="C:plasma membrane"/>
    <property type="evidence" value="ECO:0007669"/>
    <property type="project" value="TreeGrafter"/>
</dbReference>
<dbReference type="GO" id="GO:0006865">
    <property type="term" value="P:amino acid transport"/>
    <property type="evidence" value="ECO:0007669"/>
    <property type="project" value="TreeGrafter"/>
</dbReference>
<proteinExistence type="inferred from homology"/>
<gene>
    <name evidence="9" type="ORF">GPM918_LOCUS688</name>
    <name evidence="10" type="ORF">SRO942_LOCUS689</name>
</gene>
<evidence type="ECO:0000313" key="10">
    <source>
        <dbReference type="EMBL" id="CAF3527721.1"/>
    </source>
</evidence>
<reference evidence="9" key="1">
    <citation type="submission" date="2021-02" db="EMBL/GenBank/DDBJ databases">
        <authorList>
            <person name="Nowell W R."/>
        </authorList>
    </citation>
    <scope>NUCLEOTIDE SEQUENCE</scope>
</reference>
<keyword evidence="6" id="KW-0915">Sodium</keyword>
<evidence type="ECO:0000313" key="11">
    <source>
        <dbReference type="Proteomes" id="UP000663829"/>
    </source>
</evidence>
<dbReference type="EMBL" id="CAJOBC010000057">
    <property type="protein sequence ID" value="CAF3527721.1"/>
    <property type="molecule type" value="Genomic_DNA"/>
</dbReference>
<evidence type="ECO:0000256" key="3">
    <source>
        <dbReference type="ARBA" id="ARBA00022692"/>
    </source>
</evidence>
<dbReference type="GO" id="GO:0015293">
    <property type="term" value="F:symporter activity"/>
    <property type="evidence" value="ECO:0007669"/>
    <property type="project" value="UniProtKB-KW"/>
</dbReference>
<keyword evidence="2 7" id="KW-0813">Transport</keyword>
<evidence type="ECO:0000256" key="4">
    <source>
        <dbReference type="ARBA" id="ARBA00022989"/>
    </source>
</evidence>
<feature type="transmembrane region" description="Helical" evidence="8">
    <location>
        <begin position="245"/>
        <end position="272"/>
    </location>
</feature>
<accession>A0A813P3G0</accession>
<feature type="transmembrane region" description="Helical" evidence="8">
    <location>
        <begin position="56"/>
        <end position="74"/>
    </location>
</feature>
<sequence>MALTLLLPSTENKTSLAELDNDTKNNSDLLIIPQCNVSSEEEKLPVRETWPTKCDYLVTTLGGLIGLGSIWRFPYLAFQNGGATFVIPYVIISLLCGIPLLMMETALGQFSSEGPVGCWNFAPAMKGIGIASVLISFSGALYYVMIMVWGGIYLVHSFATIGKQLPWSDNAIENLAGINSTLQFSNQSVITSVEKFWNDSILNKSHDLSGLSTFHWPNVVGLFVMWCIIYFCLWKGIKLTSRVAVFTAFFPYIPMIALFIRGITLEGSWYGLQYYLIPDVKQLLSSKAWTQAAGHVLWAYGIGWGIIPALSSYNRPDYNFFNDILITGTTSILTNIFSGFVVFPVTCESVLTGAFDKISGLRKKKKKLREIIVAIYVLISFLCGLPMCTKAGFYIFNLFDSYICGTLPLLIICIIELFTVLFCYRTTLSSWFEKRKPNAWPGKLFIRHISEVLKRNLTFIWICWLFIIPIWLFGMLSIAEAFEPPHQQPLLAITKCHVLKLFI</sequence>
<dbReference type="Proteomes" id="UP000663829">
    <property type="component" value="Unassembled WGS sequence"/>
</dbReference>
<feature type="transmembrane region" description="Helical" evidence="8">
    <location>
        <begin position="457"/>
        <end position="479"/>
    </location>
</feature>
<protein>
    <recommendedName>
        <fullName evidence="7">Transporter</fullName>
    </recommendedName>
</protein>
<dbReference type="SUPFAM" id="SSF161070">
    <property type="entry name" value="SNF-like"/>
    <property type="match status" value="1"/>
</dbReference>
<evidence type="ECO:0000256" key="1">
    <source>
        <dbReference type="ARBA" id="ARBA00004141"/>
    </source>
</evidence>
<dbReference type="AlphaFoldDB" id="A0A813P3G0"/>
<keyword evidence="11" id="KW-1185">Reference proteome</keyword>
<dbReference type="EMBL" id="CAJNOQ010000057">
    <property type="protein sequence ID" value="CAF0748546.1"/>
    <property type="molecule type" value="Genomic_DNA"/>
</dbReference>
<dbReference type="PROSITE" id="PS50267">
    <property type="entry name" value="NA_NEUROTRAN_SYMP_3"/>
    <property type="match status" value="1"/>
</dbReference>
<dbReference type="GO" id="GO:0046872">
    <property type="term" value="F:metal ion binding"/>
    <property type="evidence" value="ECO:0007669"/>
    <property type="project" value="UniProtKB-KW"/>
</dbReference>
<dbReference type="PANTHER" id="PTHR11616:SF309">
    <property type="entry name" value="TRANSPORTER"/>
    <property type="match status" value="1"/>
</dbReference>
<dbReference type="PROSITE" id="PS00610">
    <property type="entry name" value="NA_NEUROTRAN_SYMP_1"/>
    <property type="match status" value="1"/>
</dbReference>
<dbReference type="PANTHER" id="PTHR11616">
    <property type="entry name" value="SODIUM/CHLORIDE DEPENDENT TRANSPORTER"/>
    <property type="match status" value="1"/>
</dbReference>
<feature type="transmembrane region" description="Helical" evidence="8">
    <location>
        <begin position="402"/>
        <end position="424"/>
    </location>
</feature>
<keyword evidence="3 7" id="KW-0812">Transmembrane</keyword>
<evidence type="ECO:0000256" key="5">
    <source>
        <dbReference type="ARBA" id="ARBA00023136"/>
    </source>
</evidence>
<keyword evidence="6" id="KW-0479">Metal-binding</keyword>
<comment type="subcellular location">
    <subcellularLocation>
        <location evidence="1">Membrane</location>
        <topology evidence="1">Multi-pass membrane protein</topology>
    </subcellularLocation>
</comment>
<organism evidence="9 11">
    <name type="scientific">Didymodactylos carnosus</name>
    <dbReference type="NCBI Taxonomy" id="1234261"/>
    <lineage>
        <taxon>Eukaryota</taxon>
        <taxon>Metazoa</taxon>
        <taxon>Spiralia</taxon>
        <taxon>Gnathifera</taxon>
        <taxon>Rotifera</taxon>
        <taxon>Eurotatoria</taxon>
        <taxon>Bdelloidea</taxon>
        <taxon>Philodinida</taxon>
        <taxon>Philodinidae</taxon>
        <taxon>Didymodactylos</taxon>
    </lineage>
</organism>
<name>A0A813P3G0_9BILA</name>
<dbReference type="InterPro" id="IPR037272">
    <property type="entry name" value="SNS_sf"/>
</dbReference>
<feature type="transmembrane region" description="Helical" evidence="8">
    <location>
        <begin position="86"/>
        <end position="107"/>
    </location>
</feature>
<dbReference type="Proteomes" id="UP000681722">
    <property type="component" value="Unassembled WGS sequence"/>
</dbReference>
<dbReference type="InterPro" id="IPR000175">
    <property type="entry name" value="Na/ntran_symport"/>
</dbReference>
<feature type="transmembrane region" description="Helical" evidence="8">
    <location>
        <begin position="371"/>
        <end position="396"/>
    </location>
</feature>
<evidence type="ECO:0000256" key="6">
    <source>
        <dbReference type="PIRSR" id="PIRSR600175-1"/>
    </source>
</evidence>
<feature type="transmembrane region" description="Helical" evidence="8">
    <location>
        <begin position="292"/>
        <end position="310"/>
    </location>
</feature>
<dbReference type="Pfam" id="PF00209">
    <property type="entry name" value="SNF"/>
    <property type="match status" value="2"/>
</dbReference>
<dbReference type="PRINTS" id="PR00176">
    <property type="entry name" value="NANEUSMPORT"/>
</dbReference>
<comment type="caution">
    <text evidence="9">The sequence shown here is derived from an EMBL/GenBank/DDBJ whole genome shotgun (WGS) entry which is preliminary data.</text>
</comment>
<feature type="binding site" evidence="6">
    <location>
        <position position="62"/>
    </location>
    <ligand>
        <name>Na(+)</name>
        <dbReference type="ChEBI" id="CHEBI:29101"/>
        <label>1</label>
    </ligand>
</feature>
<evidence type="ECO:0000313" key="9">
    <source>
        <dbReference type="EMBL" id="CAF0748546.1"/>
    </source>
</evidence>
<evidence type="ECO:0000256" key="8">
    <source>
        <dbReference type="SAM" id="Phobius"/>
    </source>
</evidence>
<keyword evidence="7" id="KW-0769">Symport</keyword>
<comment type="similarity">
    <text evidence="7">Belongs to the sodium:neurotransmitter symporter (SNF) (TC 2.A.22) family.</text>
</comment>